<evidence type="ECO:0000313" key="2">
    <source>
        <dbReference type="EMBL" id="KAG8560883.1"/>
    </source>
</evidence>
<name>A0AAV7ALC8_ENGPU</name>
<dbReference type="EMBL" id="WNYA01000007">
    <property type="protein sequence ID" value="KAG8560883.1"/>
    <property type="molecule type" value="Genomic_DNA"/>
</dbReference>
<keyword evidence="1" id="KW-0812">Transmembrane</keyword>
<evidence type="ECO:0000313" key="3">
    <source>
        <dbReference type="Proteomes" id="UP000824782"/>
    </source>
</evidence>
<feature type="transmembrane region" description="Helical" evidence="1">
    <location>
        <begin position="16"/>
        <end position="40"/>
    </location>
</feature>
<comment type="caution">
    <text evidence="2">The sequence shown here is derived from an EMBL/GenBank/DDBJ whole genome shotgun (WGS) entry which is preliminary data.</text>
</comment>
<evidence type="ECO:0000256" key="1">
    <source>
        <dbReference type="SAM" id="Phobius"/>
    </source>
</evidence>
<sequence>MAYLCISLTIRLNNPFGYMFSLLLLFSIGSAAVPGIGLLIENIAGSGSKLVRRPRVTMLYGSLTGCPGVLNHPFRLPAHECDHSQP</sequence>
<gene>
    <name evidence="2" type="ORF">GDO81_015174</name>
</gene>
<accession>A0AAV7ALC8</accession>
<keyword evidence="1" id="KW-0472">Membrane</keyword>
<reference evidence="2" key="1">
    <citation type="thesis" date="2020" institute="ProQuest LLC" country="789 East Eisenhower Parkway, Ann Arbor, MI, USA">
        <title>Comparative Genomics and Chromosome Evolution.</title>
        <authorList>
            <person name="Mudd A.B."/>
        </authorList>
    </citation>
    <scope>NUCLEOTIDE SEQUENCE</scope>
    <source>
        <strain evidence="2">237g6f4</strain>
        <tissue evidence="2">Blood</tissue>
    </source>
</reference>
<proteinExistence type="predicted"/>
<dbReference type="AlphaFoldDB" id="A0AAV7ALC8"/>
<dbReference type="Proteomes" id="UP000824782">
    <property type="component" value="Unassembled WGS sequence"/>
</dbReference>
<keyword evidence="1" id="KW-1133">Transmembrane helix</keyword>
<protein>
    <submittedName>
        <fullName evidence="2">Uncharacterized protein</fullName>
    </submittedName>
</protein>
<organism evidence="2 3">
    <name type="scientific">Engystomops pustulosus</name>
    <name type="common">Tungara frog</name>
    <name type="synonym">Physalaemus pustulosus</name>
    <dbReference type="NCBI Taxonomy" id="76066"/>
    <lineage>
        <taxon>Eukaryota</taxon>
        <taxon>Metazoa</taxon>
        <taxon>Chordata</taxon>
        <taxon>Craniata</taxon>
        <taxon>Vertebrata</taxon>
        <taxon>Euteleostomi</taxon>
        <taxon>Amphibia</taxon>
        <taxon>Batrachia</taxon>
        <taxon>Anura</taxon>
        <taxon>Neobatrachia</taxon>
        <taxon>Hyloidea</taxon>
        <taxon>Leptodactylidae</taxon>
        <taxon>Leiuperinae</taxon>
        <taxon>Engystomops</taxon>
    </lineage>
</organism>
<keyword evidence="3" id="KW-1185">Reference proteome</keyword>